<evidence type="ECO:0000256" key="6">
    <source>
        <dbReference type="ARBA" id="ARBA00023136"/>
    </source>
</evidence>
<reference evidence="11" key="1">
    <citation type="submission" date="2014-12" db="EMBL/GenBank/DDBJ databases">
        <title>Insight into the proteome of Arion vulgaris.</title>
        <authorList>
            <person name="Aradska J."/>
            <person name="Bulat T."/>
            <person name="Smidak R."/>
            <person name="Sarate P."/>
            <person name="Gangsoo J."/>
            <person name="Sialana F."/>
            <person name="Bilban M."/>
            <person name="Lubec G."/>
        </authorList>
    </citation>
    <scope>NUCLEOTIDE SEQUENCE</scope>
    <source>
        <tissue evidence="11">Skin</tissue>
    </source>
</reference>
<keyword evidence="8" id="KW-0479">Metal-binding</keyword>
<evidence type="ECO:0000256" key="8">
    <source>
        <dbReference type="PIRSR" id="PIRSR600175-1"/>
    </source>
</evidence>
<dbReference type="GO" id="GO:0046872">
    <property type="term" value="F:metal ion binding"/>
    <property type="evidence" value="ECO:0007669"/>
    <property type="project" value="UniProtKB-KW"/>
</dbReference>
<evidence type="ECO:0000313" key="11">
    <source>
        <dbReference type="EMBL" id="CEK82743.1"/>
    </source>
</evidence>
<feature type="binding site" evidence="8">
    <location>
        <position position="326"/>
    </location>
    <ligand>
        <name>Na(+)</name>
        <dbReference type="ChEBI" id="CHEBI:29101"/>
        <label>1</label>
    </ligand>
</feature>
<name>A0A0B7APF3_9EUPU</name>
<organism evidence="11">
    <name type="scientific">Arion vulgaris</name>
    <dbReference type="NCBI Taxonomy" id="1028688"/>
    <lineage>
        <taxon>Eukaryota</taxon>
        <taxon>Metazoa</taxon>
        <taxon>Spiralia</taxon>
        <taxon>Lophotrochozoa</taxon>
        <taxon>Mollusca</taxon>
        <taxon>Gastropoda</taxon>
        <taxon>Heterobranchia</taxon>
        <taxon>Euthyneura</taxon>
        <taxon>Panpulmonata</taxon>
        <taxon>Eupulmonata</taxon>
        <taxon>Stylommatophora</taxon>
        <taxon>Helicina</taxon>
        <taxon>Arionoidea</taxon>
        <taxon>Arionidae</taxon>
        <taxon>Arion</taxon>
    </lineage>
</organism>
<keyword evidence="4 10" id="KW-0812">Transmembrane</keyword>
<keyword evidence="9" id="KW-1015">Disulfide bond</keyword>
<dbReference type="PANTHER" id="PTHR11616:SF321">
    <property type="entry name" value="SODIUM-DEPENDENT NUTRIENT AMINO ACID TRANSPORTER 1-RELATED"/>
    <property type="match status" value="1"/>
</dbReference>
<comment type="subcellular location">
    <subcellularLocation>
        <location evidence="1">Membrane</location>
        <topology evidence="1">Multi-pass membrane protein</topology>
    </subcellularLocation>
</comment>
<keyword evidence="5 10" id="KW-1133">Transmembrane helix</keyword>
<dbReference type="SUPFAM" id="SSF161070">
    <property type="entry name" value="SNF-like"/>
    <property type="match status" value="1"/>
</dbReference>
<feature type="transmembrane region" description="Helical" evidence="10">
    <location>
        <begin position="426"/>
        <end position="450"/>
    </location>
</feature>
<feature type="binding site" evidence="8">
    <location>
        <position position="330"/>
    </location>
    <ligand>
        <name>Na(+)</name>
        <dbReference type="ChEBI" id="CHEBI:29101"/>
        <label>1</label>
    </ligand>
</feature>
<accession>A0A0B7APF3</accession>
<feature type="binding site" evidence="8">
    <location>
        <position position="329"/>
    </location>
    <ligand>
        <name>Na(+)</name>
        <dbReference type="ChEBI" id="CHEBI:29101"/>
        <label>1</label>
    </ligand>
</feature>
<evidence type="ECO:0000256" key="7">
    <source>
        <dbReference type="ARBA" id="ARBA00023180"/>
    </source>
</evidence>
<gene>
    <name evidence="11" type="primary">ORF133370</name>
</gene>
<comment type="similarity">
    <text evidence="2">Belongs to the sodium:neurotransmitter symporter (SNF) (TC 2.A.22) family.</text>
</comment>
<evidence type="ECO:0000256" key="4">
    <source>
        <dbReference type="ARBA" id="ARBA00022692"/>
    </source>
</evidence>
<dbReference type="PROSITE" id="PS50267">
    <property type="entry name" value="NA_NEUROTRAN_SYMP_3"/>
    <property type="match status" value="1"/>
</dbReference>
<evidence type="ECO:0008006" key="12">
    <source>
        <dbReference type="Google" id="ProtNLM"/>
    </source>
</evidence>
<sequence>MFVSFVNLDDALPWEDCGNWWNTHECRRIAFPRLEDPKYNYTEKMTLLWKDLYRQNCVAAKLNETTYDDYNNGSSVVFTEFMNGFITMFNTTATSVTDLTYKQVQGYNGFSNCQFSYTTPSQEYFERYVLRQHLSEDIGHLGDISLKLILTLLLSWLLIFCCLMKGIKSSGKVVYFTATFPYVILIVLLVRGVTLEGHLEGIKFYVIPQWDKLTDAKIWGDAASQIFYSLGIGFGGLLTMASYNKFNNNCYRDAILVSFINCGTSIFAGFAIFSLLGHMAFVTNKKVEDVAASGPGLAFIAYPDGISRLPAASLWAFLFFFMILTLGLDSQFAMMETVISAVTDIFPGVLRKRKMTFTFIMCAVTFLLGIPLCTHGGMQVLTLINDYSGSYNLMVVALFELLCLCYVYGINKFLADIEMMIGFKPTYYWIATWTVITPLAVTFIIIVSAIQYQPSAYNGKTFPVWAEGIGWLMVCVPILVIFIVGLVEVCIHGWPGCIRPLPDWGPVLPENRTGSRYAAVNSGFQSDEDSLKIYQVKKNVVPLENGAADKVTDFTCLNERL</sequence>
<proteinExistence type="inferred from homology"/>
<feature type="transmembrane region" description="Helical" evidence="10">
    <location>
        <begin position="309"/>
        <end position="326"/>
    </location>
</feature>
<dbReference type="PRINTS" id="PR00176">
    <property type="entry name" value="NANEUSMPORT"/>
</dbReference>
<dbReference type="GO" id="GO:0005283">
    <property type="term" value="F:amino acid:sodium symporter activity"/>
    <property type="evidence" value="ECO:0007669"/>
    <property type="project" value="TreeGrafter"/>
</dbReference>
<dbReference type="PANTHER" id="PTHR11616">
    <property type="entry name" value="SODIUM/CHLORIDE DEPENDENT TRANSPORTER"/>
    <property type="match status" value="1"/>
</dbReference>
<feature type="transmembrane region" description="Helical" evidence="10">
    <location>
        <begin position="148"/>
        <end position="167"/>
    </location>
</feature>
<evidence type="ECO:0000256" key="2">
    <source>
        <dbReference type="ARBA" id="ARBA00006459"/>
    </source>
</evidence>
<dbReference type="EMBL" id="HACG01035878">
    <property type="protein sequence ID" value="CEK82743.1"/>
    <property type="molecule type" value="Transcribed_RNA"/>
</dbReference>
<evidence type="ECO:0000256" key="1">
    <source>
        <dbReference type="ARBA" id="ARBA00004141"/>
    </source>
</evidence>
<feature type="disulfide bond" evidence="9">
    <location>
        <begin position="17"/>
        <end position="26"/>
    </location>
</feature>
<keyword evidence="3" id="KW-0813">Transport</keyword>
<feature type="transmembrane region" description="Helical" evidence="10">
    <location>
        <begin position="390"/>
        <end position="414"/>
    </location>
</feature>
<evidence type="ECO:0000256" key="9">
    <source>
        <dbReference type="PIRSR" id="PIRSR600175-2"/>
    </source>
</evidence>
<protein>
    <recommendedName>
        <fullName evidence="12">Transporter</fullName>
    </recommendedName>
</protein>
<feature type="binding site" evidence="8">
    <location>
        <position position="261"/>
    </location>
    <ligand>
        <name>Na(+)</name>
        <dbReference type="ChEBI" id="CHEBI:29101"/>
        <label>1</label>
    </ligand>
</feature>
<keyword evidence="8" id="KW-0915">Sodium</keyword>
<feature type="transmembrane region" description="Helical" evidence="10">
    <location>
        <begin position="255"/>
        <end position="276"/>
    </location>
</feature>
<dbReference type="InterPro" id="IPR037272">
    <property type="entry name" value="SNS_sf"/>
</dbReference>
<dbReference type="InterPro" id="IPR000175">
    <property type="entry name" value="Na/ntran_symport"/>
</dbReference>
<evidence type="ECO:0000256" key="10">
    <source>
        <dbReference type="SAM" id="Phobius"/>
    </source>
</evidence>
<keyword evidence="6 10" id="KW-0472">Membrane</keyword>
<dbReference type="GO" id="GO:0005886">
    <property type="term" value="C:plasma membrane"/>
    <property type="evidence" value="ECO:0007669"/>
    <property type="project" value="TreeGrafter"/>
</dbReference>
<dbReference type="AlphaFoldDB" id="A0A0B7APF3"/>
<feature type="transmembrane region" description="Helical" evidence="10">
    <location>
        <begin position="226"/>
        <end position="243"/>
    </location>
</feature>
<keyword evidence="7" id="KW-0325">Glycoprotein</keyword>
<feature type="transmembrane region" description="Helical" evidence="10">
    <location>
        <begin position="173"/>
        <end position="193"/>
    </location>
</feature>
<evidence type="ECO:0000256" key="5">
    <source>
        <dbReference type="ARBA" id="ARBA00022989"/>
    </source>
</evidence>
<feature type="transmembrane region" description="Helical" evidence="10">
    <location>
        <begin position="357"/>
        <end position="378"/>
    </location>
</feature>
<feature type="binding site" evidence="8">
    <location>
        <position position="229"/>
    </location>
    <ligand>
        <name>Na(+)</name>
        <dbReference type="ChEBI" id="CHEBI:29101"/>
        <label>1</label>
    </ligand>
</feature>
<evidence type="ECO:0000256" key="3">
    <source>
        <dbReference type="ARBA" id="ARBA00022448"/>
    </source>
</evidence>
<dbReference type="Pfam" id="PF00209">
    <property type="entry name" value="SNF"/>
    <property type="match status" value="1"/>
</dbReference>
<feature type="transmembrane region" description="Helical" evidence="10">
    <location>
        <begin position="470"/>
        <end position="491"/>
    </location>
</feature>
<dbReference type="GO" id="GO:0089718">
    <property type="term" value="P:amino acid import across plasma membrane"/>
    <property type="evidence" value="ECO:0007669"/>
    <property type="project" value="TreeGrafter"/>
</dbReference>